<dbReference type="Proteomes" id="UP001500466">
    <property type="component" value="Unassembled WGS sequence"/>
</dbReference>
<proteinExistence type="inferred from homology"/>
<dbReference type="InterPro" id="IPR002347">
    <property type="entry name" value="SDR_fam"/>
</dbReference>
<reference evidence="3" key="1">
    <citation type="journal article" date="2019" name="Int. J. Syst. Evol. Microbiol.">
        <title>The Global Catalogue of Microorganisms (GCM) 10K type strain sequencing project: providing services to taxonomists for standard genome sequencing and annotation.</title>
        <authorList>
            <consortium name="The Broad Institute Genomics Platform"/>
            <consortium name="The Broad Institute Genome Sequencing Center for Infectious Disease"/>
            <person name="Wu L."/>
            <person name="Ma J."/>
        </authorList>
    </citation>
    <scope>NUCLEOTIDE SEQUENCE [LARGE SCALE GENOMIC DNA]</scope>
    <source>
        <strain evidence="3">JCM 17986</strain>
    </source>
</reference>
<sequence length="260" mass="27109">MILAGKTVVVSGVGPGLGRRIALAAARDGANVVLGARTEANLVKAAEEIDPSGERVAWAVTDITDPAQCQALVDVAVSRFGKVDGLVNCAALDTVFGGLTDMDWDVLRQVVEVNLVGSLAMTKAALPALKDGGGSVVFINTQSQLVPPREAPQMAYAASKGGLTSAMYALAHELGAHRIRVNSVAPGWMWGPPVEGFVSMQSQATGQSADQVLAQLVEPMALPEMASDEDVAETVTFFLSDRSKAITGQMLLVNAGHVMR</sequence>
<evidence type="ECO:0000313" key="3">
    <source>
        <dbReference type="Proteomes" id="UP001500466"/>
    </source>
</evidence>
<dbReference type="RefSeq" id="WP_345681228.1">
    <property type="nucleotide sequence ID" value="NZ_BAABHS010000075.1"/>
</dbReference>
<protein>
    <submittedName>
        <fullName evidence="2">SDR family oxidoreductase</fullName>
    </submittedName>
</protein>
<dbReference type="EMBL" id="BAABHS010000075">
    <property type="protein sequence ID" value="GAA4997940.1"/>
    <property type="molecule type" value="Genomic_DNA"/>
</dbReference>
<comment type="caution">
    <text evidence="2">The sequence shown here is derived from an EMBL/GenBank/DDBJ whole genome shotgun (WGS) entry which is preliminary data.</text>
</comment>
<dbReference type="InterPro" id="IPR036291">
    <property type="entry name" value="NAD(P)-bd_dom_sf"/>
</dbReference>
<dbReference type="PRINTS" id="PR00081">
    <property type="entry name" value="GDHRDH"/>
</dbReference>
<dbReference type="NCBIfam" id="NF005909">
    <property type="entry name" value="PRK07890.1"/>
    <property type="match status" value="1"/>
</dbReference>
<dbReference type="SUPFAM" id="SSF51735">
    <property type="entry name" value="NAD(P)-binding Rossmann-fold domains"/>
    <property type="match status" value="1"/>
</dbReference>
<dbReference type="Pfam" id="PF13561">
    <property type="entry name" value="adh_short_C2"/>
    <property type="match status" value="1"/>
</dbReference>
<accession>A0ABP9IH63</accession>
<evidence type="ECO:0000313" key="2">
    <source>
        <dbReference type="EMBL" id="GAA4997940.1"/>
    </source>
</evidence>
<dbReference type="CDD" id="cd05233">
    <property type="entry name" value="SDR_c"/>
    <property type="match status" value="1"/>
</dbReference>
<name>A0ABP9IH63_9ACTN</name>
<dbReference type="Gene3D" id="3.40.50.720">
    <property type="entry name" value="NAD(P)-binding Rossmann-like Domain"/>
    <property type="match status" value="1"/>
</dbReference>
<comment type="similarity">
    <text evidence="1">Belongs to the short-chain dehydrogenases/reductases (SDR) family.</text>
</comment>
<keyword evidence="3" id="KW-1185">Reference proteome</keyword>
<organism evidence="2 3">
    <name type="scientific">Yinghuangia aomiensis</name>
    <dbReference type="NCBI Taxonomy" id="676205"/>
    <lineage>
        <taxon>Bacteria</taxon>
        <taxon>Bacillati</taxon>
        <taxon>Actinomycetota</taxon>
        <taxon>Actinomycetes</taxon>
        <taxon>Kitasatosporales</taxon>
        <taxon>Streptomycetaceae</taxon>
        <taxon>Yinghuangia</taxon>
    </lineage>
</organism>
<dbReference type="PANTHER" id="PTHR42760">
    <property type="entry name" value="SHORT-CHAIN DEHYDROGENASES/REDUCTASES FAMILY MEMBER"/>
    <property type="match status" value="1"/>
</dbReference>
<gene>
    <name evidence="2" type="ORF">GCM10023205_84540</name>
</gene>
<evidence type="ECO:0000256" key="1">
    <source>
        <dbReference type="ARBA" id="ARBA00006484"/>
    </source>
</evidence>